<gene>
    <name evidence="1" type="ordered locus">Acid_1151</name>
</gene>
<dbReference type="eggNOG" id="COG4637">
    <property type="taxonomic scope" value="Bacteria"/>
</dbReference>
<protein>
    <recommendedName>
        <fullName evidence="2">ATPase AAA-type core domain-containing protein</fullName>
    </recommendedName>
</protein>
<dbReference type="SUPFAM" id="SSF52540">
    <property type="entry name" value="P-loop containing nucleoside triphosphate hydrolases"/>
    <property type="match status" value="1"/>
</dbReference>
<dbReference type="HOGENOM" id="CLU_1106541_0_0_0"/>
<reference evidence="1" key="1">
    <citation type="submission" date="2006-10" db="EMBL/GenBank/DDBJ databases">
        <title>Complete sequence of Solibacter usitatus Ellin6076.</title>
        <authorList>
            <consortium name="US DOE Joint Genome Institute"/>
            <person name="Copeland A."/>
            <person name="Lucas S."/>
            <person name="Lapidus A."/>
            <person name="Barry K."/>
            <person name="Detter J.C."/>
            <person name="Glavina del Rio T."/>
            <person name="Hammon N."/>
            <person name="Israni S."/>
            <person name="Dalin E."/>
            <person name="Tice H."/>
            <person name="Pitluck S."/>
            <person name="Thompson L.S."/>
            <person name="Brettin T."/>
            <person name="Bruce D."/>
            <person name="Han C."/>
            <person name="Tapia R."/>
            <person name="Gilna P."/>
            <person name="Schmutz J."/>
            <person name="Larimer F."/>
            <person name="Land M."/>
            <person name="Hauser L."/>
            <person name="Kyrpides N."/>
            <person name="Mikhailova N."/>
            <person name="Janssen P.H."/>
            <person name="Kuske C.R."/>
            <person name="Richardson P."/>
        </authorList>
    </citation>
    <scope>NUCLEOTIDE SEQUENCE</scope>
    <source>
        <strain evidence="1">Ellin6076</strain>
    </source>
</reference>
<accession>Q029Y1</accession>
<dbReference type="STRING" id="234267.Acid_1151"/>
<dbReference type="Gene3D" id="3.40.50.300">
    <property type="entry name" value="P-loop containing nucleotide triphosphate hydrolases"/>
    <property type="match status" value="1"/>
</dbReference>
<dbReference type="GO" id="GO:0016887">
    <property type="term" value="F:ATP hydrolysis activity"/>
    <property type="evidence" value="ECO:0007669"/>
    <property type="project" value="InterPro"/>
</dbReference>
<evidence type="ECO:0008006" key="2">
    <source>
        <dbReference type="Google" id="ProtNLM"/>
    </source>
</evidence>
<name>Q029Y1_SOLUE</name>
<dbReference type="InParanoid" id="Q029Y1"/>
<dbReference type="InterPro" id="IPR027417">
    <property type="entry name" value="P-loop_NTPase"/>
</dbReference>
<sequence length="251" mass="27564">MDLPRRSGSIQSLAGAGGFGIDWHLVALPIVQETSPADPLFVFKHWLARTLILRPIPGLITGDSNEETLEPDLQVTNYGAWFSGLLAYSPAAYANIDQYLRQVLPDLQDIRNPVIGKDSRSLAIQFSNGLGNISVPFEELSDGEKCFMICALVLAAQVHYGPLLCFWDEPDNYLALPEVGHFVLALRRAFQSGGQFIAASHNPEAIRGFSDESTLVLYRKSHLEPTVIRPLNELQVNGDLVGALIRGDVEP</sequence>
<dbReference type="GO" id="GO:0005524">
    <property type="term" value="F:ATP binding"/>
    <property type="evidence" value="ECO:0007669"/>
    <property type="project" value="InterPro"/>
</dbReference>
<evidence type="ECO:0000313" key="1">
    <source>
        <dbReference type="EMBL" id="ABJ82145.1"/>
    </source>
</evidence>
<proteinExistence type="predicted"/>
<dbReference type="AlphaFoldDB" id="Q029Y1"/>
<dbReference type="KEGG" id="sus:Acid_1151"/>
<dbReference type="EMBL" id="CP000473">
    <property type="protein sequence ID" value="ABJ82145.1"/>
    <property type="molecule type" value="Genomic_DNA"/>
</dbReference>
<organism evidence="1">
    <name type="scientific">Solibacter usitatus (strain Ellin6076)</name>
    <dbReference type="NCBI Taxonomy" id="234267"/>
    <lineage>
        <taxon>Bacteria</taxon>
        <taxon>Pseudomonadati</taxon>
        <taxon>Acidobacteriota</taxon>
        <taxon>Terriglobia</taxon>
        <taxon>Bryobacterales</taxon>
        <taxon>Solibacteraceae</taxon>
        <taxon>Candidatus Solibacter</taxon>
    </lineage>
</organism>